<dbReference type="InterPro" id="IPR036397">
    <property type="entry name" value="RNaseH_sf"/>
</dbReference>
<keyword evidence="4" id="KW-0548">Nucleotidyltransferase</keyword>
<reference evidence="10 11" key="1">
    <citation type="journal article" date="2022" name="Nat. Ecol. Evol.">
        <title>A masculinizing supergene underlies an exaggerated male reproductive morph in a spider.</title>
        <authorList>
            <person name="Hendrickx F."/>
            <person name="De Corte Z."/>
            <person name="Sonet G."/>
            <person name="Van Belleghem S.M."/>
            <person name="Kostlbacher S."/>
            <person name="Vangestel C."/>
        </authorList>
    </citation>
    <scope>NUCLEOTIDE SEQUENCE [LARGE SCALE GENOMIC DNA]</scope>
    <source>
        <strain evidence="10">W744_W776</strain>
    </source>
</reference>
<evidence type="ECO:0000313" key="11">
    <source>
        <dbReference type="Proteomes" id="UP000827092"/>
    </source>
</evidence>
<accession>A0AAV6TTC8</accession>
<dbReference type="EMBL" id="JAFNEN010001061">
    <property type="protein sequence ID" value="KAG8175135.1"/>
    <property type="molecule type" value="Genomic_DNA"/>
</dbReference>
<dbReference type="GO" id="GO:0003677">
    <property type="term" value="F:DNA binding"/>
    <property type="evidence" value="ECO:0007669"/>
    <property type="project" value="UniProtKB-KW"/>
</dbReference>
<evidence type="ECO:0000313" key="10">
    <source>
        <dbReference type="EMBL" id="KAG8175135.1"/>
    </source>
</evidence>
<feature type="domain" description="DNA-directed DNA polymerase family B mitochondria/virus" evidence="9">
    <location>
        <begin position="101"/>
        <end position="186"/>
    </location>
</feature>
<keyword evidence="7" id="KW-0238">DNA-binding</keyword>
<evidence type="ECO:0000256" key="6">
    <source>
        <dbReference type="ARBA" id="ARBA00022932"/>
    </source>
</evidence>
<keyword evidence="11" id="KW-1185">Reference proteome</keyword>
<keyword evidence="3" id="KW-0808">Transferase</keyword>
<dbReference type="Gene3D" id="3.30.420.10">
    <property type="entry name" value="Ribonuclease H-like superfamily/Ribonuclease H"/>
    <property type="match status" value="1"/>
</dbReference>
<evidence type="ECO:0000256" key="2">
    <source>
        <dbReference type="ARBA" id="ARBA00012417"/>
    </source>
</evidence>
<organism evidence="10 11">
    <name type="scientific">Oedothorax gibbosus</name>
    <dbReference type="NCBI Taxonomy" id="931172"/>
    <lineage>
        <taxon>Eukaryota</taxon>
        <taxon>Metazoa</taxon>
        <taxon>Ecdysozoa</taxon>
        <taxon>Arthropoda</taxon>
        <taxon>Chelicerata</taxon>
        <taxon>Arachnida</taxon>
        <taxon>Araneae</taxon>
        <taxon>Araneomorphae</taxon>
        <taxon>Entelegynae</taxon>
        <taxon>Araneoidea</taxon>
        <taxon>Linyphiidae</taxon>
        <taxon>Erigoninae</taxon>
        <taxon>Oedothorax</taxon>
    </lineage>
</organism>
<dbReference type="Pfam" id="PF03175">
    <property type="entry name" value="DNA_pol_B_2"/>
    <property type="match status" value="1"/>
</dbReference>
<evidence type="ECO:0000256" key="1">
    <source>
        <dbReference type="ARBA" id="ARBA00005755"/>
    </source>
</evidence>
<dbReference type="InterPro" id="IPR012337">
    <property type="entry name" value="RNaseH-like_sf"/>
</dbReference>
<keyword evidence="6" id="KW-0239">DNA-directed DNA polymerase</keyword>
<dbReference type="InterPro" id="IPR004868">
    <property type="entry name" value="DNA-dir_DNA_pol_B_mt/vir"/>
</dbReference>
<evidence type="ECO:0000256" key="7">
    <source>
        <dbReference type="ARBA" id="ARBA00023125"/>
    </source>
</evidence>
<dbReference type="GO" id="GO:0003887">
    <property type="term" value="F:DNA-directed DNA polymerase activity"/>
    <property type="evidence" value="ECO:0007669"/>
    <property type="project" value="UniProtKB-KW"/>
</dbReference>
<dbReference type="GO" id="GO:0006260">
    <property type="term" value="P:DNA replication"/>
    <property type="evidence" value="ECO:0007669"/>
    <property type="project" value="UniProtKB-KW"/>
</dbReference>
<protein>
    <recommendedName>
        <fullName evidence="2">DNA-directed DNA polymerase</fullName>
        <ecNumber evidence="2">2.7.7.7</ecNumber>
    </recommendedName>
</protein>
<dbReference type="GO" id="GO:0000166">
    <property type="term" value="F:nucleotide binding"/>
    <property type="evidence" value="ECO:0007669"/>
    <property type="project" value="InterPro"/>
</dbReference>
<dbReference type="SUPFAM" id="SSF53098">
    <property type="entry name" value="Ribonuclease H-like"/>
    <property type="match status" value="1"/>
</dbReference>
<dbReference type="PANTHER" id="PTHR33568:SF3">
    <property type="entry name" value="DNA-DIRECTED DNA POLYMERASE"/>
    <property type="match status" value="1"/>
</dbReference>
<keyword evidence="5" id="KW-0235">DNA replication</keyword>
<dbReference type="EC" id="2.7.7.7" evidence="2"/>
<dbReference type="PANTHER" id="PTHR33568">
    <property type="entry name" value="DNA POLYMERASE"/>
    <property type="match status" value="1"/>
</dbReference>
<proteinExistence type="inferred from homology"/>
<comment type="similarity">
    <text evidence="1">Belongs to the DNA polymerase type-B family.</text>
</comment>
<comment type="caution">
    <text evidence="10">The sequence shown here is derived from an EMBL/GenBank/DDBJ whole genome shotgun (WGS) entry which is preliminary data.</text>
</comment>
<evidence type="ECO:0000256" key="5">
    <source>
        <dbReference type="ARBA" id="ARBA00022705"/>
    </source>
</evidence>
<gene>
    <name evidence="10" type="ORF">JTE90_011642</name>
</gene>
<sequence>MLQGVRKRKCTRYEHKCWEIQCKGCKKYVGSDYQCYLPSKRPKSANDKLLIFDVETDQSSGDHVVNFVVSQYANGDEKVFKGYDALNQFCTLLFTKLHKGFIVLAHNLKGFDGQFILRWLLERSHDPKVIPQGSRLMSIPFQTLSISLINSYNFLPMALSRLPKTFGITELAKGYFSHLFNTEQNQQTYY</sequence>
<evidence type="ECO:0000256" key="4">
    <source>
        <dbReference type="ARBA" id="ARBA00022695"/>
    </source>
</evidence>
<name>A0AAV6TTC8_9ARAC</name>
<comment type="catalytic activity">
    <reaction evidence="8">
        <text>DNA(n) + a 2'-deoxyribonucleoside 5'-triphosphate = DNA(n+1) + diphosphate</text>
        <dbReference type="Rhea" id="RHEA:22508"/>
        <dbReference type="Rhea" id="RHEA-COMP:17339"/>
        <dbReference type="Rhea" id="RHEA-COMP:17340"/>
        <dbReference type="ChEBI" id="CHEBI:33019"/>
        <dbReference type="ChEBI" id="CHEBI:61560"/>
        <dbReference type="ChEBI" id="CHEBI:173112"/>
        <dbReference type="EC" id="2.7.7.7"/>
    </reaction>
</comment>
<evidence type="ECO:0000256" key="8">
    <source>
        <dbReference type="ARBA" id="ARBA00049244"/>
    </source>
</evidence>
<evidence type="ECO:0000259" key="9">
    <source>
        <dbReference type="Pfam" id="PF03175"/>
    </source>
</evidence>
<dbReference type="AlphaFoldDB" id="A0AAV6TTC8"/>
<dbReference type="Proteomes" id="UP000827092">
    <property type="component" value="Unassembled WGS sequence"/>
</dbReference>
<evidence type="ECO:0000256" key="3">
    <source>
        <dbReference type="ARBA" id="ARBA00022679"/>
    </source>
</evidence>